<dbReference type="InterPro" id="IPR008915">
    <property type="entry name" value="Peptidase_M50"/>
</dbReference>
<reference evidence="7 8" key="1">
    <citation type="submission" date="2017-04" db="EMBL/GenBank/DDBJ databases">
        <title>Draft Aigarchaeota genome from a New Zealand hot spring.</title>
        <authorList>
            <person name="Reysenbach A.-L."/>
            <person name="Donaho J.A."/>
            <person name="Gerhart J."/>
            <person name="Kelley J.F."/>
            <person name="Kouba K."/>
            <person name="Podar M."/>
            <person name="Stott M."/>
        </authorList>
    </citation>
    <scope>NUCLEOTIDE SEQUENCE [LARGE SCALE GENOMIC DNA]</scope>
    <source>
        <strain evidence="7">NZ13_MG1</strain>
    </source>
</reference>
<name>A0A2R7Y921_9ARCH</name>
<proteinExistence type="predicted"/>
<feature type="transmembrane region" description="Helical" evidence="5">
    <location>
        <begin position="335"/>
        <end position="354"/>
    </location>
</feature>
<gene>
    <name evidence="7" type="ORF">B9J98_02460</name>
</gene>
<comment type="caution">
    <text evidence="7">The sequence shown here is derived from an EMBL/GenBank/DDBJ whole genome shotgun (WGS) entry which is preliminary data.</text>
</comment>
<dbReference type="GO" id="GO:0031293">
    <property type="term" value="P:membrane protein intracellular domain proteolysis"/>
    <property type="evidence" value="ECO:0007669"/>
    <property type="project" value="TreeGrafter"/>
</dbReference>
<protein>
    <recommendedName>
        <fullName evidence="6">PDZ domain-containing protein</fullName>
    </recommendedName>
</protein>
<keyword evidence="2 5" id="KW-0812">Transmembrane</keyword>
<evidence type="ECO:0000256" key="3">
    <source>
        <dbReference type="ARBA" id="ARBA00022989"/>
    </source>
</evidence>
<dbReference type="GO" id="GO:0004222">
    <property type="term" value="F:metalloendopeptidase activity"/>
    <property type="evidence" value="ECO:0007669"/>
    <property type="project" value="InterPro"/>
</dbReference>
<keyword evidence="4 5" id="KW-0472">Membrane</keyword>
<evidence type="ECO:0000256" key="2">
    <source>
        <dbReference type="ARBA" id="ARBA00022692"/>
    </source>
</evidence>
<dbReference type="InterPro" id="IPR041489">
    <property type="entry name" value="PDZ_6"/>
</dbReference>
<evidence type="ECO:0000256" key="4">
    <source>
        <dbReference type="ARBA" id="ARBA00023136"/>
    </source>
</evidence>
<feature type="transmembrane region" description="Helical" evidence="5">
    <location>
        <begin position="168"/>
        <end position="189"/>
    </location>
</feature>
<dbReference type="AlphaFoldDB" id="A0A2R7Y921"/>
<dbReference type="SUPFAM" id="SSF50156">
    <property type="entry name" value="PDZ domain-like"/>
    <property type="match status" value="1"/>
</dbReference>
<feature type="domain" description="PDZ" evidence="6">
    <location>
        <begin position="163"/>
        <end position="254"/>
    </location>
</feature>
<accession>A0A2R7Y921</accession>
<dbReference type="CDD" id="cd05709">
    <property type="entry name" value="S2P-M50"/>
    <property type="match status" value="1"/>
</dbReference>
<dbReference type="Pfam" id="PF02163">
    <property type="entry name" value="Peptidase_M50"/>
    <property type="match status" value="1"/>
</dbReference>
<dbReference type="InterPro" id="IPR001478">
    <property type="entry name" value="PDZ"/>
</dbReference>
<dbReference type="InterPro" id="IPR036034">
    <property type="entry name" value="PDZ_sf"/>
</dbReference>
<dbReference type="Pfam" id="PF17820">
    <property type="entry name" value="PDZ_6"/>
    <property type="match status" value="1"/>
</dbReference>
<dbReference type="GO" id="GO:0016020">
    <property type="term" value="C:membrane"/>
    <property type="evidence" value="ECO:0007669"/>
    <property type="project" value="InterPro"/>
</dbReference>
<evidence type="ECO:0000313" key="8">
    <source>
        <dbReference type="Proteomes" id="UP000244066"/>
    </source>
</evidence>
<evidence type="ECO:0000256" key="1">
    <source>
        <dbReference type="ARBA" id="ARBA00004127"/>
    </source>
</evidence>
<dbReference type="GO" id="GO:0005737">
    <property type="term" value="C:cytoplasm"/>
    <property type="evidence" value="ECO:0007669"/>
    <property type="project" value="TreeGrafter"/>
</dbReference>
<feature type="transmembrane region" description="Helical" evidence="5">
    <location>
        <begin position="46"/>
        <end position="70"/>
    </location>
</feature>
<feature type="transmembrane region" description="Helical" evidence="5">
    <location>
        <begin position="90"/>
        <end position="115"/>
    </location>
</feature>
<dbReference type="PANTHER" id="PTHR13325">
    <property type="entry name" value="PROTEASE M50 MEMBRANE-BOUND TRANSCRIPTION FACTOR SITE 2 PROTEASE"/>
    <property type="match status" value="1"/>
</dbReference>
<dbReference type="InterPro" id="IPR001193">
    <property type="entry name" value="MBTPS2"/>
</dbReference>
<dbReference type="PANTHER" id="PTHR13325:SF3">
    <property type="entry name" value="MEMBRANE-BOUND TRANSCRIPTION FACTOR SITE-2 PROTEASE"/>
    <property type="match status" value="1"/>
</dbReference>
<organism evidence="7 8">
    <name type="scientific">Candidatus Terraquivivens tikiterensis</name>
    <dbReference type="NCBI Taxonomy" id="1980982"/>
    <lineage>
        <taxon>Archaea</taxon>
        <taxon>Nitrososphaerota</taxon>
        <taxon>Candidatus Wolframiiraptoraceae</taxon>
        <taxon>Candidatus Terraquivivens</taxon>
    </lineage>
</organism>
<comment type="subcellular location">
    <subcellularLocation>
        <location evidence="1">Endomembrane system</location>
        <topology evidence="1">Multi-pass membrane protein</topology>
    </subcellularLocation>
</comment>
<dbReference type="PROSITE" id="PS50106">
    <property type="entry name" value="PDZ"/>
    <property type="match status" value="1"/>
</dbReference>
<evidence type="ECO:0000259" key="6">
    <source>
        <dbReference type="PROSITE" id="PS50106"/>
    </source>
</evidence>
<dbReference type="Proteomes" id="UP000244066">
    <property type="component" value="Unassembled WGS sequence"/>
</dbReference>
<dbReference type="EMBL" id="NDWU01000004">
    <property type="protein sequence ID" value="PUA33819.1"/>
    <property type="molecule type" value="Genomic_DNA"/>
</dbReference>
<dbReference type="GO" id="GO:0012505">
    <property type="term" value="C:endomembrane system"/>
    <property type="evidence" value="ECO:0007669"/>
    <property type="project" value="UniProtKB-SubCell"/>
</dbReference>
<dbReference type="Gene3D" id="2.30.42.10">
    <property type="match status" value="1"/>
</dbReference>
<feature type="transmembrane region" description="Helical" evidence="5">
    <location>
        <begin position="127"/>
        <end position="148"/>
    </location>
</feature>
<sequence>MLNLDAGLSDEERKAVEFKPPFIILRSRRLTGVFGWAARRRSFGPIGWAMVLLLPVSSGLGMFLILNAVFSTILSPEVREVGRQMGAQAYLLIPGINPYLPVAYGWVGIVVAVMVHELSHGMMASRLGFRVKSSGILLLLGIPIGAFVEVDEQQMREAGPRKSVRVLAAGPGANVSVAVACLAGLLVLVSGLSPYLDGLYVTKVEAGMPAQQAGISAGDVIVSVNGERALTVDVLKRALDSLQPGGALVLEVRRGEGWKDTLRVRLTPAETPEGPRVGVYVAELRTRELLEAYRRLAYSSPLVHFIPPTFGGAQGFVPFSDTLYTFYQHPMGPGYYYAANILFWLWFVNVNVGIFNSLPIYPLDGGQALMSGLRAIAKGRLTESTIRSITGIISAVLVVLVVSMVLLPFLIR</sequence>
<evidence type="ECO:0000256" key="5">
    <source>
        <dbReference type="SAM" id="Phobius"/>
    </source>
</evidence>
<feature type="transmembrane region" description="Helical" evidence="5">
    <location>
        <begin position="389"/>
        <end position="411"/>
    </location>
</feature>
<dbReference type="SMART" id="SM00228">
    <property type="entry name" value="PDZ"/>
    <property type="match status" value="1"/>
</dbReference>
<dbReference type="PRINTS" id="PR01000">
    <property type="entry name" value="SREBPS2PTASE"/>
</dbReference>
<evidence type="ECO:0000313" key="7">
    <source>
        <dbReference type="EMBL" id="PUA33819.1"/>
    </source>
</evidence>
<keyword evidence="3 5" id="KW-1133">Transmembrane helix</keyword>